<evidence type="ECO:0000313" key="3">
    <source>
        <dbReference type="Proteomes" id="UP001642360"/>
    </source>
</evidence>
<dbReference type="SUPFAM" id="SSF49562">
    <property type="entry name" value="C2 domain (Calcium/lipid-binding domain, CaLB)"/>
    <property type="match status" value="1"/>
</dbReference>
<dbReference type="AlphaFoldDB" id="A0ABC8T881"/>
<dbReference type="PANTHER" id="PTHR32246:SF163">
    <property type="entry name" value="PROTEIN SRC2-LIKE"/>
    <property type="match status" value="1"/>
</dbReference>
<dbReference type="Gene3D" id="2.60.40.150">
    <property type="entry name" value="C2 domain"/>
    <property type="match status" value="1"/>
</dbReference>
<dbReference type="InterPro" id="IPR000008">
    <property type="entry name" value="C2_dom"/>
</dbReference>
<feature type="domain" description="C2" evidence="1">
    <location>
        <begin position="1"/>
        <end position="113"/>
    </location>
</feature>
<evidence type="ECO:0000259" key="1">
    <source>
        <dbReference type="PROSITE" id="PS50004"/>
    </source>
</evidence>
<dbReference type="SMART" id="SM00239">
    <property type="entry name" value="C2"/>
    <property type="match status" value="1"/>
</dbReference>
<accession>A0ABC8T881</accession>
<dbReference type="InterPro" id="IPR044750">
    <property type="entry name" value="C2_SRC2/BAP"/>
</dbReference>
<name>A0ABC8T881_9AQUA</name>
<reference evidence="2 3" key="1">
    <citation type="submission" date="2024-02" db="EMBL/GenBank/DDBJ databases">
        <authorList>
            <person name="Vignale AGUSTIN F."/>
            <person name="Sosa J E."/>
            <person name="Modenutti C."/>
        </authorList>
    </citation>
    <scope>NUCLEOTIDE SEQUENCE [LARGE SCALE GENOMIC DNA]</scope>
</reference>
<dbReference type="PANTHER" id="PTHR32246">
    <property type="entry name" value="INGRESSION PROTEIN FIC1"/>
    <property type="match status" value="1"/>
</dbReference>
<evidence type="ECO:0000313" key="2">
    <source>
        <dbReference type="EMBL" id="CAK9163674.1"/>
    </source>
</evidence>
<gene>
    <name evidence="2" type="ORF">ILEXP_LOCUS32724</name>
</gene>
<dbReference type="PROSITE" id="PS50004">
    <property type="entry name" value="C2"/>
    <property type="match status" value="1"/>
</dbReference>
<sequence>MDIEYRPLDITVISAEGIKDVNTFSKMDVYAVVSITGDPKSKRKTHVDKDCGTSPKWNHRFNFTIDQASLSGSNPTLHFQLLSDRTFAGDKVIGDVSVPLRELLDKTSKDGGERVVEYQVRTPSGKPKGTIKFSYKFGGKLTQPAEAKKYVDEPVMAYPAPAHVGASSAYPPPSPGMGYAAPQPPHGMGYPPSGYGGYPAPPPRHAGGYPAPPPSHAGGYAPGYGYQPPPMGYGYPPVQQPQQPKKKNSKFGLGLGAGLLGGLLVGDMLSDVGEMASYDAGFDDGGFDF</sequence>
<dbReference type="CDD" id="cd04051">
    <property type="entry name" value="C2_SRC2_like"/>
    <property type="match status" value="1"/>
</dbReference>
<organism evidence="2 3">
    <name type="scientific">Ilex paraguariensis</name>
    <name type="common">yerba mate</name>
    <dbReference type="NCBI Taxonomy" id="185542"/>
    <lineage>
        <taxon>Eukaryota</taxon>
        <taxon>Viridiplantae</taxon>
        <taxon>Streptophyta</taxon>
        <taxon>Embryophyta</taxon>
        <taxon>Tracheophyta</taxon>
        <taxon>Spermatophyta</taxon>
        <taxon>Magnoliopsida</taxon>
        <taxon>eudicotyledons</taxon>
        <taxon>Gunneridae</taxon>
        <taxon>Pentapetalae</taxon>
        <taxon>asterids</taxon>
        <taxon>campanulids</taxon>
        <taxon>Aquifoliales</taxon>
        <taxon>Aquifoliaceae</taxon>
        <taxon>Ilex</taxon>
    </lineage>
</organism>
<dbReference type="Pfam" id="PF00168">
    <property type="entry name" value="C2"/>
    <property type="match status" value="1"/>
</dbReference>
<dbReference type="Proteomes" id="UP001642360">
    <property type="component" value="Unassembled WGS sequence"/>
</dbReference>
<keyword evidence="3" id="KW-1185">Reference proteome</keyword>
<dbReference type="InterPro" id="IPR035892">
    <property type="entry name" value="C2_domain_sf"/>
</dbReference>
<comment type="caution">
    <text evidence="2">The sequence shown here is derived from an EMBL/GenBank/DDBJ whole genome shotgun (WGS) entry which is preliminary data.</text>
</comment>
<dbReference type="EMBL" id="CAUOFW020004059">
    <property type="protein sequence ID" value="CAK9163674.1"/>
    <property type="molecule type" value="Genomic_DNA"/>
</dbReference>
<protein>
    <recommendedName>
        <fullName evidence="1">C2 domain-containing protein</fullName>
    </recommendedName>
</protein>
<proteinExistence type="predicted"/>